<keyword evidence="15 20" id="KW-0560">Oxidoreductase</keyword>
<keyword evidence="8 20" id="KW-0963">Cytoplasm</keyword>
<protein>
    <recommendedName>
        <fullName evidence="7 20">UDP-N-acetylenolpyruvoylglucosamine reductase</fullName>
        <ecNumber evidence="6 20">1.3.1.98</ecNumber>
    </recommendedName>
    <alternativeName>
        <fullName evidence="18 20">UDP-N-acetylmuramate dehydrogenase</fullName>
    </alternativeName>
</protein>
<dbReference type="Pfam" id="PF02873">
    <property type="entry name" value="MurB_C"/>
    <property type="match status" value="1"/>
</dbReference>
<keyword evidence="11 20" id="KW-0274">FAD</keyword>
<keyword evidence="17 20" id="KW-0961">Cell wall biogenesis/degradation</keyword>
<evidence type="ECO:0000256" key="17">
    <source>
        <dbReference type="ARBA" id="ARBA00023316"/>
    </source>
</evidence>
<dbReference type="EC" id="1.3.1.98" evidence="6 20"/>
<evidence type="ECO:0000256" key="13">
    <source>
        <dbReference type="ARBA" id="ARBA00022960"/>
    </source>
</evidence>
<evidence type="ECO:0000259" key="21">
    <source>
        <dbReference type="PROSITE" id="PS51387"/>
    </source>
</evidence>
<evidence type="ECO:0000256" key="9">
    <source>
        <dbReference type="ARBA" id="ARBA00022618"/>
    </source>
</evidence>
<feature type="domain" description="FAD-binding PCMH-type" evidence="21">
    <location>
        <begin position="10"/>
        <end position="176"/>
    </location>
</feature>
<dbReference type="GO" id="GO:0071555">
    <property type="term" value="P:cell wall organization"/>
    <property type="evidence" value="ECO:0007669"/>
    <property type="project" value="UniProtKB-KW"/>
</dbReference>
<dbReference type="EMBL" id="CP029347">
    <property type="protein sequence ID" value="AWL10917.1"/>
    <property type="molecule type" value="Genomic_DNA"/>
</dbReference>
<keyword evidence="16 20" id="KW-0131">Cell cycle</keyword>
<evidence type="ECO:0000256" key="6">
    <source>
        <dbReference type="ARBA" id="ARBA00012518"/>
    </source>
</evidence>
<evidence type="ECO:0000256" key="10">
    <source>
        <dbReference type="ARBA" id="ARBA00022630"/>
    </source>
</evidence>
<dbReference type="Proteomes" id="UP000245728">
    <property type="component" value="Chromosome"/>
</dbReference>
<keyword evidence="23" id="KW-1185">Reference proteome</keyword>
<dbReference type="Gene3D" id="3.90.78.10">
    <property type="entry name" value="UDP-N-acetylenolpyruvoylglucosamine reductase, C-terminal domain"/>
    <property type="match status" value="1"/>
</dbReference>
<dbReference type="PANTHER" id="PTHR21071">
    <property type="entry name" value="UDP-N-ACETYLENOLPYRUVOYLGLUCOSAMINE REDUCTASE"/>
    <property type="match status" value="1"/>
</dbReference>
<evidence type="ECO:0000256" key="11">
    <source>
        <dbReference type="ARBA" id="ARBA00022827"/>
    </source>
</evidence>
<feature type="active site" evidence="20">
    <location>
        <position position="317"/>
    </location>
</feature>
<dbReference type="AlphaFoldDB" id="A0A2S2E1L0"/>
<feature type="active site" description="Proton donor" evidence="20">
    <location>
        <position position="221"/>
    </location>
</feature>
<evidence type="ECO:0000256" key="18">
    <source>
        <dbReference type="ARBA" id="ARBA00031026"/>
    </source>
</evidence>
<dbReference type="OrthoDB" id="9804753at2"/>
<dbReference type="NCBIfam" id="TIGR00179">
    <property type="entry name" value="murB"/>
    <property type="match status" value="1"/>
</dbReference>
<keyword evidence="10 20" id="KW-0285">Flavoprotein</keyword>
<dbReference type="Gene3D" id="3.30.465.10">
    <property type="match status" value="1"/>
</dbReference>
<dbReference type="InterPro" id="IPR016169">
    <property type="entry name" value="FAD-bd_PCMH_sub2"/>
</dbReference>
<comment type="similarity">
    <text evidence="5 20">Belongs to the MurB family.</text>
</comment>
<dbReference type="PROSITE" id="PS51387">
    <property type="entry name" value="FAD_PCMH"/>
    <property type="match status" value="1"/>
</dbReference>
<dbReference type="GO" id="GO:0071949">
    <property type="term" value="F:FAD binding"/>
    <property type="evidence" value="ECO:0007669"/>
    <property type="project" value="InterPro"/>
</dbReference>
<dbReference type="PANTHER" id="PTHR21071:SF4">
    <property type="entry name" value="UDP-N-ACETYLENOLPYRUVOYLGLUCOSAMINE REDUCTASE"/>
    <property type="match status" value="1"/>
</dbReference>
<dbReference type="GO" id="GO:0005829">
    <property type="term" value="C:cytosol"/>
    <property type="evidence" value="ECO:0007669"/>
    <property type="project" value="TreeGrafter"/>
</dbReference>
<evidence type="ECO:0000256" key="20">
    <source>
        <dbReference type="HAMAP-Rule" id="MF_00037"/>
    </source>
</evidence>
<dbReference type="InterPro" id="IPR016167">
    <property type="entry name" value="FAD-bd_PCMH_sub1"/>
</dbReference>
<keyword evidence="13 20" id="KW-0133">Cell shape</keyword>
<feature type="active site" evidence="20">
    <location>
        <position position="152"/>
    </location>
</feature>
<dbReference type="Gene3D" id="3.30.43.10">
    <property type="entry name" value="Uridine Diphospho-n-acetylenolpyruvylglucosamine Reductase, domain 2"/>
    <property type="match status" value="1"/>
</dbReference>
<dbReference type="KEGG" id="salh:HMF8227_00416"/>
<evidence type="ECO:0000256" key="8">
    <source>
        <dbReference type="ARBA" id="ARBA00022490"/>
    </source>
</evidence>
<evidence type="ECO:0000256" key="7">
    <source>
        <dbReference type="ARBA" id="ARBA00015188"/>
    </source>
</evidence>
<evidence type="ECO:0000256" key="14">
    <source>
        <dbReference type="ARBA" id="ARBA00022984"/>
    </source>
</evidence>
<proteinExistence type="inferred from homology"/>
<dbReference type="InterPro" id="IPR011601">
    <property type="entry name" value="MurB_C"/>
</dbReference>
<comment type="catalytic activity">
    <reaction evidence="19 20">
        <text>UDP-N-acetyl-alpha-D-muramate + NADP(+) = UDP-N-acetyl-3-O-(1-carboxyvinyl)-alpha-D-glucosamine + NADPH + H(+)</text>
        <dbReference type="Rhea" id="RHEA:12248"/>
        <dbReference type="ChEBI" id="CHEBI:15378"/>
        <dbReference type="ChEBI" id="CHEBI:57783"/>
        <dbReference type="ChEBI" id="CHEBI:58349"/>
        <dbReference type="ChEBI" id="CHEBI:68483"/>
        <dbReference type="ChEBI" id="CHEBI:70757"/>
        <dbReference type="EC" id="1.3.1.98"/>
    </reaction>
</comment>
<evidence type="ECO:0000256" key="1">
    <source>
        <dbReference type="ARBA" id="ARBA00001974"/>
    </source>
</evidence>
<dbReference type="GO" id="GO:0051301">
    <property type="term" value="P:cell division"/>
    <property type="evidence" value="ECO:0007669"/>
    <property type="project" value="UniProtKB-KW"/>
</dbReference>
<dbReference type="UniPathway" id="UPA00219"/>
<comment type="subcellular location">
    <subcellularLocation>
        <location evidence="3 20">Cytoplasm</location>
    </subcellularLocation>
</comment>
<evidence type="ECO:0000313" key="23">
    <source>
        <dbReference type="Proteomes" id="UP000245728"/>
    </source>
</evidence>
<keyword evidence="14 20" id="KW-0573">Peptidoglycan synthesis</keyword>
<organism evidence="22 23">
    <name type="scientific">Saliniradius amylolyticus</name>
    <dbReference type="NCBI Taxonomy" id="2183582"/>
    <lineage>
        <taxon>Bacteria</taxon>
        <taxon>Pseudomonadati</taxon>
        <taxon>Pseudomonadota</taxon>
        <taxon>Gammaproteobacteria</taxon>
        <taxon>Alteromonadales</taxon>
        <taxon>Alteromonadaceae</taxon>
        <taxon>Saliniradius</taxon>
    </lineage>
</organism>
<evidence type="ECO:0000256" key="2">
    <source>
        <dbReference type="ARBA" id="ARBA00003921"/>
    </source>
</evidence>
<dbReference type="HAMAP" id="MF_00037">
    <property type="entry name" value="MurB"/>
    <property type="match status" value="1"/>
</dbReference>
<evidence type="ECO:0000256" key="19">
    <source>
        <dbReference type="ARBA" id="ARBA00048914"/>
    </source>
</evidence>
<keyword evidence="9 20" id="KW-0132">Cell division</keyword>
<dbReference type="RefSeq" id="WP_109338599.1">
    <property type="nucleotide sequence ID" value="NZ_CP029347.1"/>
</dbReference>
<dbReference type="InterPro" id="IPR006094">
    <property type="entry name" value="Oxid_FAD_bind_N"/>
</dbReference>
<evidence type="ECO:0000256" key="16">
    <source>
        <dbReference type="ARBA" id="ARBA00023306"/>
    </source>
</evidence>
<evidence type="ECO:0000256" key="3">
    <source>
        <dbReference type="ARBA" id="ARBA00004496"/>
    </source>
</evidence>
<evidence type="ECO:0000313" key="22">
    <source>
        <dbReference type="EMBL" id="AWL10917.1"/>
    </source>
</evidence>
<comment type="pathway">
    <text evidence="4 20">Cell wall biogenesis; peptidoglycan biosynthesis.</text>
</comment>
<reference evidence="22 23" key="1">
    <citation type="submission" date="2018-05" db="EMBL/GenBank/DDBJ databases">
        <title>Salinimonas sp. HMF8227 Genome sequencing and assembly.</title>
        <authorList>
            <person name="Kang H."/>
            <person name="Kang J."/>
            <person name="Cha I."/>
            <person name="Kim H."/>
            <person name="Joh K."/>
        </authorList>
    </citation>
    <scope>NUCLEOTIDE SEQUENCE [LARGE SCALE GENOMIC DNA]</scope>
    <source>
        <strain evidence="22 23">HMF8227</strain>
    </source>
</reference>
<evidence type="ECO:0000256" key="4">
    <source>
        <dbReference type="ARBA" id="ARBA00004752"/>
    </source>
</evidence>
<dbReference type="GO" id="GO:0008762">
    <property type="term" value="F:UDP-N-acetylmuramate dehydrogenase activity"/>
    <property type="evidence" value="ECO:0007669"/>
    <property type="project" value="UniProtKB-UniRule"/>
</dbReference>
<dbReference type="SUPFAM" id="SSF56194">
    <property type="entry name" value="Uridine diphospho-N-Acetylenolpyruvylglucosamine reductase, MurB, C-terminal domain"/>
    <property type="match status" value="1"/>
</dbReference>
<dbReference type="SUPFAM" id="SSF56176">
    <property type="entry name" value="FAD-binding/transporter-associated domain-like"/>
    <property type="match status" value="1"/>
</dbReference>
<evidence type="ECO:0000256" key="12">
    <source>
        <dbReference type="ARBA" id="ARBA00022857"/>
    </source>
</evidence>
<evidence type="ECO:0000256" key="15">
    <source>
        <dbReference type="ARBA" id="ARBA00023002"/>
    </source>
</evidence>
<evidence type="ECO:0000256" key="5">
    <source>
        <dbReference type="ARBA" id="ARBA00010485"/>
    </source>
</evidence>
<comment type="cofactor">
    <cofactor evidence="1 20">
        <name>FAD</name>
        <dbReference type="ChEBI" id="CHEBI:57692"/>
    </cofactor>
</comment>
<dbReference type="InterPro" id="IPR036635">
    <property type="entry name" value="MurB_C_sf"/>
</dbReference>
<dbReference type="GO" id="GO:0008360">
    <property type="term" value="P:regulation of cell shape"/>
    <property type="evidence" value="ECO:0007669"/>
    <property type="project" value="UniProtKB-KW"/>
</dbReference>
<dbReference type="NCBIfam" id="NF000755">
    <property type="entry name" value="PRK00046.1"/>
    <property type="match status" value="1"/>
</dbReference>
<dbReference type="GO" id="GO:0009252">
    <property type="term" value="P:peptidoglycan biosynthetic process"/>
    <property type="evidence" value="ECO:0007669"/>
    <property type="project" value="UniProtKB-UniRule"/>
</dbReference>
<dbReference type="InterPro" id="IPR003170">
    <property type="entry name" value="MurB"/>
</dbReference>
<dbReference type="InterPro" id="IPR036318">
    <property type="entry name" value="FAD-bd_PCMH-like_sf"/>
</dbReference>
<name>A0A2S2E1L0_9ALTE</name>
<dbReference type="InterPro" id="IPR016166">
    <property type="entry name" value="FAD-bd_PCMH"/>
</dbReference>
<dbReference type="Pfam" id="PF01565">
    <property type="entry name" value="FAD_binding_4"/>
    <property type="match status" value="1"/>
</dbReference>
<keyword evidence="12 20" id="KW-0521">NADP</keyword>
<accession>A0A2S2E1L0</accession>
<comment type="function">
    <text evidence="2 20">Cell wall formation.</text>
</comment>
<gene>
    <name evidence="20 22" type="primary">murB</name>
    <name evidence="22" type="ORF">HMF8227_00416</name>
</gene>
<sequence>MFDLSQLHTFGLSAKARNLVHWRDDSRLLIDRDEPHYILAGGSNTVFVDDFDGTLICVEGQGVSVTETDTDYVVTAQAGENWHDLVCALLAKGIDGLENLALIPGTVGAAPIQNIGAYGRELSEFCQSVDVRDKFTGEELQLTRRECQFGYRDSFFKRPEGQNLLVRSVTLALPKTWRPELSYGALTDLSKDCTAQQICEAVINIRSAKLPDPEKIGNAGSFFKNPVIEADHYDKLLADFPAMPGHPLSDGRIKVPAAFLIDKLGYKGYEREGIGCHASQPLVLFNTGEGSGQALLNMAREIRDAVYKRFAIQLHNEVRLVGRTGLVEL</sequence>